<gene>
    <name evidence="1" type="ORF">JOC94_001062</name>
</gene>
<keyword evidence="1" id="KW-0808">Transferase</keyword>
<keyword evidence="2" id="KW-1185">Reference proteome</keyword>
<dbReference type="InterPro" id="IPR027417">
    <property type="entry name" value="P-loop_NTPase"/>
</dbReference>
<dbReference type="EMBL" id="JAFBFH010000005">
    <property type="protein sequence ID" value="MBM7714090.1"/>
    <property type="molecule type" value="Genomic_DNA"/>
</dbReference>
<dbReference type="Gene3D" id="3.40.50.300">
    <property type="entry name" value="P-loop containing nucleotide triphosphate hydrolases"/>
    <property type="match status" value="1"/>
</dbReference>
<sequence>MEAAKRLARGGYDVIVDGIVGPWFLEPWFKVVQDHYEVHYIILRAAKEETMKRAINRAKLDEDANIKLVEKMWAQFNNLGSLESNIIDTTNQSIEQSVSTIKAVIEKKSSLLTI</sequence>
<keyword evidence="1" id="KW-0418">Kinase</keyword>
<dbReference type="GO" id="GO:0016301">
    <property type="term" value="F:kinase activity"/>
    <property type="evidence" value="ECO:0007669"/>
    <property type="project" value="UniProtKB-KW"/>
</dbReference>
<reference evidence="1 2" key="1">
    <citation type="submission" date="2021-01" db="EMBL/GenBank/DDBJ databases">
        <title>Genomic Encyclopedia of Type Strains, Phase IV (KMG-IV): sequencing the most valuable type-strain genomes for metagenomic binning, comparative biology and taxonomic classification.</title>
        <authorList>
            <person name="Goeker M."/>
        </authorList>
    </citation>
    <scope>NUCLEOTIDE SEQUENCE [LARGE SCALE GENOMIC DNA]</scope>
    <source>
        <strain evidence="1 2">DSM 105453</strain>
    </source>
</reference>
<name>A0ABS2R3X3_9BACI</name>
<dbReference type="Proteomes" id="UP000823485">
    <property type="component" value="Unassembled WGS sequence"/>
</dbReference>
<protein>
    <submittedName>
        <fullName evidence="1">Kinase</fullName>
    </submittedName>
</protein>
<accession>A0ABS2R3X3</accession>
<evidence type="ECO:0000313" key="1">
    <source>
        <dbReference type="EMBL" id="MBM7714090.1"/>
    </source>
</evidence>
<organism evidence="1 2">
    <name type="scientific">Siminovitchia thermophila</name>
    <dbReference type="NCBI Taxonomy" id="1245522"/>
    <lineage>
        <taxon>Bacteria</taxon>
        <taxon>Bacillati</taxon>
        <taxon>Bacillota</taxon>
        <taxon>Bacilli</taxon>
        <taxon>Bacillales</taxon>
        <taxon>Bacillaceae</taxon>
        <taxon>Siminovitchia</taxon>
    </lineage>
</organism>
<evidence type="ECO:0000313" key="2">
    <source>
        <dbReference type="Proteomes" id="UP000823485"/>
    </source>
</evidence>
<proteinExistence type="predicted"/>
<comment type="caution">
    <text evidence="1">The sequence shown here is derived from an EMBL/GenBank/DDBJ whole genome shotgun (WGS) entry which is preliminary data.</text>
</comment>
<dbReference type="SUPFAM" id="SSF52540">
    <property type="entry name" value="P-loop containing nucleoside triphosphate hydrolases"/>
    <property type="match status" value="1"/>
</dbReference>